<dbReference type="EMBL" id="AYGX02000083">
    <property type="protein sequence ID" value="KRO27272.1"/>
    <property type="molecule type" value="Genomic_DNA"/>
</dbReference>
<evidence type="ECO:0000259" key="1">
    <source>
        <dbReference type="PROSITE" id="PS51186"/>
    </source>
</evidence>
<keyword evidence="2" id="KW-0808">Transferase</keyword>
<reference evidence="2 3" key="1">
    <citation type="journal article" date="2015" name="Genome Announc.">
        <title>Expanding the biotechnology potential of lactobacilli through comparative genomics of 213 strains and associated genera.</title>
        <authorList>
            <person name="Sun Z."/>
            <person name="Harris H.M."/>
            <person name="McCann A."/>
            <person name="Guo C."/>
            <person name="Argimon S."/>
            <person name="Zhang W."/>
            <person name="Yang X."/>
            <person name="Jeffery I.B."/>
            <person name="Cooney J.C."/>
            <person name="Kagawa T.F."/>
            <person name="Liu W."/>
            <person name="Song Y."/>
            <person name="Salvetti E."/>
            <person name="Wrobel A."/>
            <person name="Rasinkangas P."/>
            <person name="Parkhill J."/>
            <person name="Rea M.C."/>
            <person name="O'Sullivan O."/>
            <person name="Ritari J."/>
            <person name="Douillard F.P."/>
            <person name="Paul Ross R."/>
            <person name="Yang R."/>
            <person name="Briner A.E."/>
            <person name="Felis G.E."/>
            <person name="de Vos W.M."/>
            <person name="Barrangou R."/>
            <person name="Klaenhammer T.R."/>
            <person name="Caufield P.W."/>
            <person name="Cui Y."/>
            <person name="Zhang H."/>
            <person name="O'Toole P.W."/>
        </authorList>
    </citation>
    <scope>NUCLEOTIDE SEQUENCE [LARGE SCALE GENOMIC DNA]</scope>
    <source>
        <strain evidence="2 3">DSM 21115</strain>
    </source>
</reference>
<proteinExistence type="predicted"/>
<protein>
    <submittedName>
        <fullName evidence="2">Acetyltransferase</fullName>
    </submittedName>
</protein>
<accession>A0A0R2NNF5</accession>
<evidence type="ECO:0000313" key="3">
    <source>
        <dbReference type="Proteomes" id="UP000050920"/>
    </source>
</evidence>
<dbReference type="InterPro" id="IPR016181">
    <property type="entry name" value="Acyl_CoA_acyltransferase"/>
</dbReference>
<dbReference type="Pfam" id="PF13523">
    <property type="entry name" value="Acetyltransf_8"/>
    <property type="match status" value="1"/>
</dbReference>
<comment type="caution">
    <text evidence="2">The sequence shown here is derived from an EMBL/GenBank/DDBJ whole genome shotgun (WGS) entry which is preliminary data.</text>
</comment>
<dbReference type="GO" id="GO:0016747">
    <property type="term" value="F:acyltransferase activity, transferring groups other than amino-acyl groups"/>
    <property type="evidence" value="ECO:0007669"/>
    <property type="project" value="InterPro"/>
</dbReference>
<organism evidence="2 3">
    <name type="scientific">Lactiplantibacillus fabifermentans DSM 21115</name>
    <dbReference type="NCBI Taxonomy" id="1413187"/>
    <lineage>
        <taxon>Bacteria</taxon>
        <taxon>Bacillati</taxon>
        <taxon>Bacillota</taxon>
        <taxon>Bacilli</taxon>
        <taxon>Lactobacillales</taxon>
        <taxon>Lactobacillaceae</taxon>
        <taxon>Lactiplantibacillus</taxon>
    </lineage>
</organism>
<dbReference type="RefSeq" id="WP_024623566.1">
    <property type="nucleotide sequence ID" value="NZ_AYGX02000083.1"/>
</dbReference>
<sequence length="173" mass="19583">MAKYVRTATDTDLNAIMTIIEQGRAALAADQIPQWQDGYPRTSDIQQDLDADRAWVLIVDGAVAGYAALLNVADPNYAQIYNGTWDDAQDDHYTSIHRIAIASGYHGPHLADFFFSNLMTLSYQQGFQQIRVDTHLANKRMQHIILKAGFTYRGIVYMDHDADDQRNAYQIKL</sequence>
<gene>
    <name evidence="2" type="ORF">DY78_GL000246</name>
</gene>
<name>A0A0R2NNF5_9LACO</name>
<dbReference type="Gene3D" id="3.40.630.30">
    <property type="match status" value="1"/>
</dbReference>
<dbReference type="Proteomes" id="UP000050920">
    <property type="component" value="Unassembled WGS sequence"/>
</dbReference>
<dbReference type="SUPFAM" id="SSF55729">
    <property type="entry name" value="Acyl-CoA N-acyltransferases (Nat)"/>
    <property type="match status" value="1"/>
</dbReference>
<dbReference type="InterPro" id="IPR000182">
    <property type="entry name" value="GNAT_dom"/>
</dbReference>
<feature type="domain" description="N-acetyltransferase" evidence="1">
    <location>
        <begin position="3"/>
        <end position="173"/>
    </location>
</feature>
<keyword evidence="3" id="KW-1185">Reference proteome</keyword>
<dbReference type="AlphaFoldDB" id="A0A0R2NNF5"/>
<evidence type="ECO:0000313" key="2">
    <source>
        <dbReference type="EMBL" id="KRO27272.1"/>
    </source>
</evidence>
<dbReference type="PROSITE" id="PS51186">
    <property type="entry name" value="GNAT"/>
    <property type="match status" value="1"/>
</dbReference>